<dbReference type="InterPro" id="IPR011335">
    <property type="entry name" value="Restrct_endonuc-II-like"/>
</dbReference>
<evidence type="ECO:0000259" key="1">
    <source>
        <dbReference type="Pfam" id="PF05685"/>
    </source>
</evidence>
<gene>
    <name evidence="2" type="ordered locus">Thivi_1109</name>
</gene>
<dbReference type="STRING" id="765911.Thivi_1109"/>
<dbReference type="HOGENOM" id="CLU_076312_0_2_6"/>
<dbReference type="CDD" id="cd06260">
    <property type="entry name" value="DUF820-like"/>
    <property type="match status" value="1"/>
</dbReference>
<dbReference type="Pfam" id="PF05685">
    <property type="entry name" value="Uma2"/>
    <property type="match status" value="1"/>
</dbReference>
<dbReference type="AlphaFoldDB" id="I3Y822"/>
<keyword evidence="3" id="KW-1185">Reference proteome</keyword>
<dbReference type="Proteomes" id="UP000006062">
    <property type="component" value="Chromosome"/>
</dbReference>
<accession>I3Y822</accession>
<dbReference type="PANTHER" id="PTHR36558:SF1">
    <property type="entry name" value="RESTRICTION ENDONUCLEASE DOMAIN-CONTAINING PROTEIN-RELATED"/>
    <property type="match status" value="1"/>
</dbReference>
<evidence type="ECO:0000313" key="3">
    <source>
        <dbReference type="Proteomes" id="UP000006062"/>
    </source>
</evidence>
<name>I3Y822_THIV6</name>
<sequence>MSQTASQSAIMASHFTYGDYCQWPDDQRWELIDGVAFAMAPAPTRLHQDFVVEFAAQIHPQLASSDCRVYVAPFDVRLPKGEEADARVDTVVQPDVAVICDPSKLDDKGCRGAPDWVVEILSPSSAVHDQIRKRALYEHHGVREYWLLHPIDRVLTIYRLGEQGAFGKPDVVELEGTTAVSAIAGLEIQWPEIPSSESAI</sequence>
<dbReference type="eggNOG" id="COG4636">
    <property type="taxonomic scope" value="Bacteria"/>
</dbReference>
<organism evidence="2 3">
    <name type="scientific">Thiocystis violascens (strain ATCC 17096 / DSM 198 / 6111)</name>
    <name type="common">Chromatium violascens</name>
    <dbReference type="NCBI Taxonomy" id="765911"/>
    <lineage>
        <taxon>Bacteria</taxon>
        <taxon>Pseudomonadati</taxon>
        <taxon>Pseudomonadota</taxon>
        <taxon>Gammaproteobacteria</taxon>
        <taxon>Chromatiales</taxon>
        <taxon>Chromatiaceae</taxon>
        <taxon>Thiocystis</taxon>
    </lineage>
</organism>
<dbReference type="SUPFAM" id="SSF52980">
    <property type="entry name" value="Restriction endonuclease-like"/>
    <property type="match status" value="1"/>
</dbReference>
<dbReference type="PANTHER" id="PTHR36558">
    <property type="entry name" value="GLR1098 PROTEIN"/>
    <property type="match status" value="1"/>
</dbReference>
<dbReference type="RefSeq" id="WP_014777624.1">
    <property type="nucleotide sequence ID" value="NC_018012.1"/>
</dbReference>
<feature type="domain" description="Putative restriction endonuclease" evidence="1">
    <location>
        <begin position="19"/>
        <end position="187"/>
    </location>
</feature>
<dbReference type="InterPro" id="IPR008538">
    <property type="entry name" value="Uma2"/>
</dbReference>
<proteinExistence type="predicted"/>
<dbReference type="Gene3D" id="3.90.1570.10">
    <property type="entry name" value="tt1808, chain A"/>
    <property type="match status" value="1"/>
</dbReference>
<dbReference type="KEGG" id="tvi:Thivi_1109"/>
<evidence type="ECO:0000313" key="2">
    <source>
        <dbReference type="EMBL" id="AFL73140.1"/>
    </source>
</evidence>
<protein>
    <recommendedName>
        <fullName evidence="1">Putative restriction endonuclease domain-containing protein</fullName>
    </recommendedName>
</protein>
<dbReference type="InterPro" id="IPR012296">
    <property type="entry name" value="Nuclease_put_TT1808"/>
</dbReference>
<dbReference type="EMBL" id="CP003154">
    <property type="protein sequence ID" value="AFL73140.1"/>
    <property type="molecule type" value="Genomic_DNA"/>
</dbReference>
<reference evidence="2 3" key="1">
    <citation type="submission" date="2012-06" db="EMBL/GenBank/DDBJ databases">
        <title>Complete sequence of Thiocystis violascens DSM 198.</title>
        <authorList>
            <consortium name="US DOE Joint Genome Institute"/>
            <person name="Lucas S."/>
            <person name="Han J."/>
            <person name="Lapidus A."/>
            <person name="Cheng J.-F."/>
            <person name="Goodwin L."/>
            <person name="Pitluck S."/>
            <person name="Peters L."/>
            <person name="Ovchinnikova G."/>
            <person name="Teshima H."/>
            <person name="Detter J.C."/>
            <person name="Han C."/>
            <person name="Tapia R."/>
            <person name="Land M."/>
            <person name="Hauser L."/>
            <person name="Kyrpides N."/>
            <person name="Ivanova N."/>
            <person name="Pagani I."/>
            <person name="Vogl K."/>
            <person name="Liu Z."/>
            <person name="Frigaard N.-U."/>
            <person name="Bryant D."/>
            <person name="Woyke T."/>
        </authorList>
    </citation>
    <scope>NUCLEOTIDE SEQUENCE [LARGE SCALE GENOMIC DNA]</scope>
    <source>
        <strain evidence="3">ATCC 17096 / DSM 198 / 6111</strain>
    </source>
</reference>